<dbReference type="NCBIfam" id="TIGR01439">
    <property type="entry name" value="lp_hng_hel_AbrB"/>
    <property type="match status" value="1"/>
</dbReference>
<dbReference type="Pfam" id="PF04014">
    <property type="entry name" value="MazE_antitoxin"/>
    <property type="match status" value="1"/>
</dbReference>
<dbReference type="InterPro" id="IPR037914">
    <property type="entry name" value="SpoVT-AbrB_sf"/>
</dbReference>
<dbReference type="PROSITE" id="PS51740">
    <property type="entry name" value="SPOVT_ABRB"/>
    <property type="match status" value="1"/>
</dbReference>
<proteinExistence type="predicted"/>
<protein>
    <submittedName>
        <fullName evidence="3">AbrB/MazE/SpoVT family DNA-binding domain-containing protein</fullName>
    </submittedName>
</protein>
<sequence length="86" mass="9500">MRVTEKGQVTIPKNIRDRLNIEPGMEVDFVQRSDGVVELVRVPGGRESVLHRSLEDWFAKLEGTSDSGLNSDEIMTLTRGGDGDAD</sequence>
<dbReference type="GO" id="GO:0003677">
    <property type="term" value="F:DNA binding"/>
    <property type="evidence" value="ECO:0007669"/>
    <property type="project" value="UniProtKB-UniRule"/>
</dbReference>
<feature type="domain" description="SpoVT-AbrB" evidence="2">
    <location>
        <begin position="1"/>
        <end position="44"/>
    </location>
</feature>
<evidence type="ECO:0000256" key="1">
    <source>
        <dbReference type="PROSITE-ProRule" id="PRU01076"/>
    </source>
</evidence>
<keyword evidence="1 3" id="KW-0238">DNA-binding</keyword>
<dbReference type="Proteomes" id="UP000643405">
    <property type="component" value="Unassembled WGS sequence"/>
</dbReference>
<reference evidence="3" key="1">
    <citation type="submission" date="2020-09" db="EMBL/GenBank/DDBJ databases">
        <title>Genome seq and assembly of Tianweitania sp.</title>
        <authorList>
            <person name="Chhetri G."/>
        </authorList>
    </citation>
    <scope>NUCLEOTIDE SEQUENCE</scope>
    <source>
        <strain evidence="3">Rool2</strain>
    </source>
</reference>
<dbReference type="RefSeq" id="WP_188163218.1">
    <property type="nucleotide sequence ID" value="NZ_JACVVX010000001.1"/>
</dbReference>
<dbReference type="AlphaFoldDB" id="A0A8J6TWM4"/>
<dbReference type="SUPFAM" id="SSF89447">
    <property type="entry name" value="AbrB/MazE/MraZ-like"/>
    <property type="match status" value="1"/>
</dbReference>
<evidence type="ECO:0000259" key="2">
    <source>
        <dbReference type="PROSITE" id="PS51740"/>
    </source>
</evidence>
<dbReference type="SMART" id="SM00966">
    <property type="entry name" value="SpoVT_AbrB"/>
    <property type="match status" value="1"/>
</dbReference>
<organism evidence="3 4">
    <name type="scientific">Oryzicola mucosus</name>
    <dbReference type="NCBI Taxonomy" id="2767425"/>
    <lineage>
        <taxon>Bacteria</taxon>
        <taxon>Pseudomonadati</taxon>
        <taxon>Pseudomonadota</taxon>
        <taxon>Alphaproteobacteria</taxon>
        <taxon>Hyphomicrobiales</taxon>
        <taxon>Phyllobacteriaceae</taxon>
        <taxon>Oryzicola</taxon>
    </lineage>
</organism>
<keyword evidence="4" id="KW-1185">Reference proteome</keyword>
<evidence type="ECO:0000313" key="4">
    <source>
        <dbReference type="Proteomes" id="UP000643405"/>
    </source>
</evidence>
<dbReference type="EMBL" id="JACVVX010000001">
    <property type="protein sequence ID" value="MBD0413816.1"/>
    <property type="molecule type" value="Genomic_DNA"/>
</dbReference>
<gene>
    <name evidence="3" type="ORF">ICI42_04020</name>
</gene>
<comment type="caution">
    <text evidence="3">The sequence shown here is derived from an EMBL/GenBank/DDBJ whole genome shotgun (WGS) entry which is preliminary data.</text>
</comment>
<name>A0A8J6TWM4_9HYPH</name>
<dbReference type="InterPro" id="IPR007159">
    <property type="entry name" value="SpoVT-AbrB_dom"/>
</dbReference>
<accession>A0A8J6TWM4</accession>
<dbReference type="Gene3D" id="2.10.260.10">
    <property type="match status" value="1"/>
</dbReference>
<evidence type="ECO:0000313" key="3">
    <source>
        <dbReference type="EMBL" id="MBD0413816.1"/>
    </source>
</evidence>